<evidence type="ECO:0000256" key="1">
    <source>
        <dbReference type="SAM" id="MobiDB-lite"/>
    </source>
</evidence>
<dbReference type="SUPFAM" id="SSF110997">
    <property type="entry name" value="Sporulation related repeat"/>
    <property type="match status" value="1"/>
</dbReference>
<feature type="compositionally biased region" description="Low complexity" evidence="1">
    <location>
        <begin position="97"/>
        <end position="109"/>
    </location>
</feature>
<dbReference type="PANTHER" id="PTHR38687">
    <property type="entry name" value="CELL DIVISION PROTEIN DEDD-RELATED"/>
    <property type="match status" value="1"/>
</dbReference>
<keyword evidence="2" id="KW-0472">Membrane</keyword>
<name>A0ABU9U9S1_9SPIR</name>
<evidence type="ECO:0000313" key="4">
    <source>
        <dbReference type="EMBL" id="MEM5947411.1"/>
    </source>
</evidence>
<comment type="caution">
    <text evidence="4">The sequence shown here is derived from an EMBL/GenBank/DDBJ whole genome shotgun (WGS) entry which is preliminary data.</text>
</comment>
<sequence length="234" mass="25116">MDKEKILVVLVGVSVFLLVIVVVAVLWLYPAKDDSSVSVVSAGAKAEDSRASVDLFSTIKKGEELPGLLEGEEPVGDGFIAVDTIYGETADNKTGISSDVKVSADSASSSEREKPSNNVDGNKAVASKPSPTPRPTVKAAVKPAPTVAPATVSKEYWIQIASFTSRSKAETVVEELRAKGIVCRILTKTVDNTVYYRVRLGPYSNKSEAEKFLAVVHNIKGYEKSYVSLVYKKS</sequence>
<dbReference type="EMBL" id="JBCHKQ010000001">
    <property type="protein sequence ID" value="MEM5947411.1"/>
    <property type="molecule type" value="Genomic_DNA"/>
</dbReference>
<protein>
    <submittedName>
        <fullName evidence="4">SPOR domain-containing protein</fullName>
    </submittedName>
</protein>
<organism evidence="4 5">
    <name type="scientific">Rarispira pelagica</name>
    <dbReference type="NCBI Taxonomy" id="3141764"/>
    <lineage>
        <taxon>Bacteria</taxon>
        <taxon>Pseudomonadati</taxon>
        <taxon>Spirochaetota</taxon>
        <taxon>Spirochaetia</taxon>
        <taxon>Winmispirales</taxon>
        <taxon>Winmispiraceae</taxon>
        <taxon>Rarispira</taxon>
    </lineage>
</organism>
<dbReference type="PANTHER" id="PTHR38687:SF1">
    <property type="entry name" value="CELL DIVISION PROTEIN DEDD"/>
    <property type="match status" value="1"/>
</dbReference>
<dbReference type="Pfam" id="PF05036">
    <property type="entry name" value="SPOR"/>
    <property type="match status" value="1"/>
</dbReference>
<proteinExistence type="predicted"/>
<dbReference type="Gene3D" id="3.30.70.1070">
    <property type="entry name" value="Sporulation related repeat"/>
    <property type="match status" value="1"/>
</dbReference>
<dbReference type="InterPro" id="IPR052521">
    <property type="entry name" value="Cell_div_SPOR-domain"/>
</dbReference>
<evidence type="ECO:0000313" key="5">
    <source>
        <dbReference type="Proteomes" id="UP001466331"/>
    </source>
</evidence>
<keyword evidence="2" id="KW-1133">Transmembrane helix</keyword>
<keyword evidence="5" id="KW-1185">Reference proteome</keyword>
<accession>A0ABU9U9S1</accession>
<dbReference type="InterPro" id="IPR007730">
    <property type="entry name" value="SPOR-like_dom"/>
</dbReference>
<evidence type="ECO:0000256" key="2">
    <source>
        <dbReference type="SAM" id="Phobius"/>
    </source>
</evidence>
<dbReference type="RefSeq" id="WP_420068860.1">
    <property type="nucleotide sequence ID" value="NZ_JBCHKQ010000001.1"/>
</dbReference>
<feature type="domain" description="SPOR" evidence="3">
    <location>
        <begin position="150"/>
        <end position="229"/>
    </location>
</feature>
<evidence type="ECO:0000259" key="3">
    <source>
        <dbReference type="PROSITE" id="PS51724"/>
    </source>
</evidence>
<dbReference type="PROSITE" id="PS51724">
    <property type="entry name" value="SPOR"/>
    <property type="match status" value="1"/>
</dbReference>
<feature type="transmembrane region" description="Helical" evidence="2">
    <location>
        <begin position="7"/>
        <end position="29"/>
    </location>
</feature>
<keyword evidence="2" id="KW-0812">Transmembrane</keyword>
<dbReference type="Proteomes" id="UP001466331">
    <property type="component" value="Unassembled WGS sequence"/>
</dbReference>
<reference evidence="4 5" key="1">
    <citation type="submission" date="2024-03" db="EMBL/GenBank/DDBJ databases">
        <title>Ignisphaera cupida sp. nov., a hyperthermophilic hydrolytic archaeon from a hot spring of Kamchatka, and proposal of Ignisphaeraceae fam. nov.</title>
        <authorList>
            <person name="Podosokorskaya O.A."/>
            <person name="Elcheninov A.G."/>
            <person name="Maltseva A.I."/>
            <person name="Zayulina K.S."/>
            <person name="Novikov A."/>
            <person name="Merkel A.Y."/>
        </authorList>
    </citation>
    <scope>NUCLEOTIDE SEQUENCE [LARGE SCALE GENOMIC DNA]</scope>
    <source>
        <strain evidence="4 5">38H-sp</strain>
    </source>
</reference>
<gene>
    <name evidence="4" type="ORF">WKV44_02530</name>
</gene>
<feature type="region of interest" description="Disordered" evidence="1">
    <location>
        <begin position="97"/>
        <end position="140"/>
    </location>
</feature>
<dbReference type="InterPro" id="IPR036680">
    <property type="entry name" value="SPOR-like_sf"/>
</dbReference>